<gene>
    <name evidence="4" type="ORF">Clacol_000773</name>
</gene>
<proteinExistence type="predicted"/>
<keyword evidence="2" id="KW-0812">Transmembrane</keyword>
<feature type="compositionally biased region" description="Low complexity" evidence="1">
    <location>
        <begin position="32"/>
        <end position="52"/>
    </location>
</feature>
<name>A0AAV5A3V4_9AGAM</name>
<evidence type="ECO:0000256" key="1">
    <source>
        <dbReference type="SAM" id="MobiDB-lite"/>
    </source>
</evidence>
<dbReference type="AlphaFoldDB" id="A0AAV5A3V4"/>
<dbReference type="Proteomes" id="UP001050691">
    <property type="component" value="Unassembled WGS sequence"/>
</dbReference>
<keyword evidence="2" id="KW-1133">Transmembrane helix</keyword>
<feature type="signal peptide" evidence="3">
    <location>
        <begin position="1"/>
        <end position="19"/>
    </location>
</feature>
<feature type="region of interest" description="Disordered" evidence="1">
    <location>
        <begin position="141"/>
        <end position="216"/>
    </location>
</feature>
<feature type="compositionally biased region" description="Polar residues" evidence="1">
    <location>
        <begin position="143"/>
        <end position="167"/>
    </location>
</feature>
<feature type="compositionally biased region" description="Low complexity" evidence="1">
    <location>
        <begin position="101"/>
        <end position="121"/>
    </location>
</feature>
<reference evidence="4" key="1">
    <citation type="submission" date="2021-10" db="EMBL/GenBank/DDBJ databases">
        <title>De novo Genome Assembly of Clathrus columnatus (Basidiomycota, Fungi) Using Illumina and Nanopore Sequence Data.</title>
        <authorList>
            <person name="Ogiso-Tanaka E."/>
            <person name="Itagaki H."/>
            <person name="Hosoya T."/>
            <person name="Hosaka K."/>
        </authorList>
    </citation>
    <scope>NUCLEOTIDE SEQUENCE</scope>
    <source>
        <strain evidence="4">MO-923</strain>
    </source>
</reference>
<evidence type="ECO:0000256" key="2">
    <source>
        <dbReference type="SAM" id="Phobius"/>
    </source>
</evidence>
<feature type="region of interest" description="Disordered" evidence="1">
    <location>
        <begin position="30"/>
        <end position="52"/>
    </location>
</feature>
<dbReference type="EMBL" id="BPWL01000001">
    <property type="protein sequence ID" value="GJJ06580.1"/>
    <property type="molecule type" value="Genomic_DNA"/>
</dbReference>
<feature type="transmembrane region" description="Helical" evidence="2">
    <location>
        <begin position="375"/>
        <end position="399"/>
    </location>
</feature>
<feature type="compositionally biased region" description="Low complexity" evidence="1">
    <location>
        <begin position="267"/>
        <end position="315"/>
    </location>
</feature>
<protein>
    <submittedName>
        <fullName evidence="4">Uncharacterized protein</fullName>
    </submittedName>
</protein>
<keyword evidence="2" id="KW-0472">Membrane</keyword>
<evidence type="ECO:0000313" key="4">
    <source>
        <dbReference type="EMBL" id="GJJ06580.1"/>
    </source>
</evidence>
<keyword evidence="3" id="KW-0732">Signal</keyword>
<feature type="region of interest" description="Disordered" evidence="1">
    <location>
        <begin position="247"/>
        <end position="330"/>
    </location>
</feature>
<feature type="chain" id="PRO_5043752846" evidence="3">
    <location>
        <begin position="20"/>
        <end position="430"/>
    </location>
</feature>
<feature type="compositionally biased region" description="Polar residues" evidence="1">
    <location>
        <begin position="207"/>
        <end position="216"/>
    </location>
</feature>
<organism evidence="4 5">
    <name type="scientific">Clathrus columnatus</name>
    <dbReference type="NCBI Taxonomy" id="1419009"/>
    <lineage>
        <taxon>Eukaryota</taxon>
        <taxon>Fungi</taxon>
        <taxon>Dikarya</taxon>
        <taxon>Basidiomycota</taxon>
        <taxon>Agaricomycotina</taxon>
        <taxon>Agaricomycetes</taxon>
        <taxon>Phallomycetidae</taxon>
        <taxon>Phallales</taxon>
        <taxon>Clathraceae</taxon>
        <taxon>Clathrus</taxon>
    </lineage>
</organism>
<evidence type="ECO:0000313" key="5">
    <source>
        <dbReference type="Proteomes" id="UP001050691"/>
    </source>
</evidence>
<accession>A0AAV5A3V4</accession>
<sequence length="430" mass="43238">MKVTLSCVAVLMFAAIANCVPVTKVNQATGNSDVSASDSSSDPSAAADTNTTGSVNNIFTSTSISTTQVSLPDGSTVSETCNTTTVTDVQTLDTVITALCTPSDDTGSSDNSNDSTDGSNDQGVGVAIVGRGFISADDLASALGNQGSDSSTPPASTGSDSNSSGEQDQGVGATVIGHGSIDASQIGLPSDQGNQQAATKKRRGVVATSSTNVKTTEGSVLENCRIQLTPESNTGQFTETQDCEVSLQPNIGDTNAGDGGAPPPSPVAVTSTSIPAVVSPSLSSSPVTTVFPTSNLTSQPSPSAPTSSASPATTVPEPPSPSPVSESSPVSAGAIIMGTGVTSLNLASSVPTASPISAAEDNTSTFTMPGRQISILPVGLAVFAGVSVIALIVVGVVTYERTKYRKNFRNRKLAEQMKAKADMMSERSMV</sequence>
<feature type="region of interest" description="Disordered" evidence="1">
    <location>
        <begin position="101"/>
        <end position="124"/>
    </location>
</feature>
<evidence type="ECO:0000256" key="3">
    <source>
        <dbReference type="SAM" id="SignalP"/>
    </source>
</evidence>
<comment type="caution">
    <text evidence="4">The sequence shown here is derived from an EMBL/GenBank/DDBJ whole genome shotgun (WGS) entry which is preliminary data.</text>
</comment>
<keyword evidence="5" id="KW-1185">Reference proteome</keyword>